<proteinExistence type="predicted"/>
<keyword evidence="2" id="KW-0812">Transmembrane</keyword>
<dbReference type="EMBL" id="DXHQ01000017">
    <property type="protein sequence ID" value="HIW08055.1"/>
    <property type="molecule type" value="Genomic_DNA"/>
</dbReference>
<sequence length="242" mass="25293">MADFERRNPGEQQSPQGFDETSYRASGPAEEARALTPVQQKLAGLEKALPKALRSRAAALLLALLVLFGGAVGLGGAKLRARYNEAAGWYTAGVPADNGYTLSDELNERAYTAANVITTAINTPGLGADAPAVTAAQVALDGFTACQEEVAEGGAGMSEMYRADEALDAAVNLLYGEMQALADDPLNMGAVGQQYGRFNSAGTILGSLHYNEAVLAYQNETGGPWASLLKGLFGIKEVEVFG</sequence>
<reference evidence="3" key="2">
    <citation type="submission" date="2021-04" db="EMBL/GenBank/DDBJ databases">
        <authorList>
            <person name="Gilroy R."/>
        </authorList>
    </citation>
    <scope>NUCLEOTIDE SEQUENCE</scope>
    <source>
        <strain evidence="3">ChiHcolR34-3080</strain>
    </source>
</reference>
<evidence type="ECO:0000256" key="1">
    <source>
        <dbReference type="SAM" id="MobiDB-lite"/>
    </source>
</evidence>
<evidence type="ECO:0000313" key="4">
    <source>
        <dbReference type="Proteomes" id="UP000823933"/>
    </source>
</evidence>
<name>A0A9D1Q9F8_9FIRM</name>
<evidence type="ECO:0000256" key="2">
    <source>
        <dbReference type="SAM" id="Phobius"/>
    </source>
</evidence>
<keyword evidence="2" id="KW-0472">Membrane</keyword>
<organism evidence="3 4">
    <name type="scientific">Candidatus Faecalibacterium intestinigallinarum</name>
    <dbReference type="NCBI Taxonomy" id="2838581"/>
    <lineage>
        <taxon>Bacteria</taxon>
        <taxon>Bacillati</taxon>
        <taxon>Bacillota</taxon>
        <taxon>Clostridia</taxon>
        <taxon>Eubacteriales</taxon>
        <taxon>Oscillospiraceae</taxon>
        <taxon>Faecalibacterium</taxon>
    </lineage>
</organism>
<keyword evidence="2" id="KW-1133">Transmembrane helix</keyword>
<protein>
    <submittedName>
        <fullName evidence="3">LemA</fullName>
    </submittedName>
</protein>
<comment type="caution">
    <text evidence="3">The sequence shown here is derived from an EMBL/GenBank/DDBJ whole genome shotgun (WGS) entry which is preliminary data.</text>
</comment>
<feature type="transmembrane region" description="Helical" evidence="2">
    <location>
        <begin position="57"/>
        <end position="77"/>
    </location>
</feature>
<dbReference type="Proteomes" id="UP000823933">
    <property type="component" value="Unassembled WGS sequence"/>
</dbReference>
<gene>
    <name evidence="3" type="ORF">H9890_01475</name>
</gene>
<evidence type="ECO:0000313" key="3">
    <source>
        <dbReference type="EMBL" id="HIW08055.1"/>
    </source>
</evidence>
<dbReference type="AlphaFoldDB" id="A0A9D1Q9F8"/>
<accession>A0A9D1Q9F8</accession>
<feature type="region of interest" description="Disordered" evidence="1">
    <location>
        <begin position="1"/>
        <end position="28"/>
    </location>
</feature>
<reference evidence="3" key="1">
    <citation type="journal article" date="2021" name="PeerJ">
        <title>Extensive microbial diversity within the chicken gut microbiome revealed by metagenomics and culture.</title>
        <authorList>
            <person name="Gilroy R."/>
            <person name="Ravi A."/>
            <person name="Getino M."/>
            <person name="Pursley I."/>
            <person name="Horton D.L."/>
            <person name="Alikhan N.F."/>
            <person name="Baker D."/>
            <person name="Gharbi K."/>
            <person name="Hall N."/>
            <person name="Watson M."/>
            <person name="Adriaenssens E.M."/>
            <person name="Foster-Nyarko E."/>
            <person name="Jarju S."/>
            <person name="Secka A."/>
            <person name="Antonio M."/>
            <person name="Oren A."/>
            <person name="Chaudhuri R.R."/>
            <person name="La Ragione R."/>
            <person name="Hildebrand F."/>
            <person name="Pallen M.J."/>
        </authorList>
    </citation>
    <scope>NUCLEOTIDE SEQUENCE</scope>
    <source>
        <strain evidence="3">ChiHcolR34-3080</strain>
    </source>
</reference>